<dbReference type="EMBL" id="FO082820">
    <property type="protein sequence ID" value="CCF21086.1"/>
    <property type="molecule type" value="Genomic_DNA"/>
</dbReference>
<accession>L0NJS8</accession>
<dbReference type="Proteomes" id="UP000010792">
    <property type="component" value="Chromosome"/>
</dbReference>
<dbReference type="KEGG" id="rht:NT26_3363"/>
<evidence type="ECO:0000313" key="1">
    <source>
        <dbReference type="EMBL" id="CCF21086.1"/>
    </source>
</evidence>
<name>L0NJS8_9HYPH</name>
<organism evidence="1 2">
    <name type="scientific">Pseudorhizobium banfieldiae</name>
    <dbReference type="NCBI Taxonomy" id="1125847"/>
    <lineage>
        <taxon>Bacteria</taxon>
        <taxon>Pseudomonadati</taxon>
        <taxon>Pseudomonadota</taxon>
        <taxon>Alphaproteobacteria</taxon>
        <taxon>Hyphomicrobiales</taxon>
        <taxon>Rhizobiaceae</taxon>
        <taxon>Rhizobium/Agrobacterium group</taxon>
        <taxon>Pseudorhizobium</taxon>
    </lineage>
</organism>
<dbReference type="STRING" id="1125847.NT26_3363"/>
<gene>
    <name evidence="1" type="ORF">NT26_3363</name>
</gene>
<protein>
    <submittedName>
        <fullName evidence="1">Uncharacterized protein</fullName>
    </submittedName>
</protein>
<sequence>MHAETQPKDRYGCTNRQQKLPIEHLGKIVCTNSKTISRPELEKRVVAAIPDNLLGADNVDRLNREMSASLGQKRIEASAEPTRLAAEIKALEVKQRALGETIVERMMAGHRKIPALDAKLDELEKQRLALQERLDQLPPGATSSGGIPPVINSSVLQAPIRALKHTRLSYTGDRGSQIWIDFMRRIISKVVIEPSADGKSADLSIHGHLAAILAAQEAWREASRELREQHSAGFVRKRAAGEFKTVQEKVKYLNRCQALLAEKEAEWVRLQVSLVAGAGFEPAAFRL</sequence>
<reference evidence="1 2" key="1">
    <citation type="journal article" date="2013" name="Genome Biol. Evol.">
        <title>Life in an arsenic-containing gold mine: genome and physiology of the autotrophic arsenite-oxidizing bacterium rhizobium sp. NT-26.</title>
        <authorList>
            <person name="Andres J."/>
            <person name="Arsene-Ploetze F."/>
            <person name="Barbe V."/>
            <person name="Brochier-Armanet C."/>
            <person name="Cleiss-Arnold J."/>
            <person name="Coppee J.Y."/>
            <person name="Dillies M.A."/>
            <person name="Geist"/>
            <person name="L"/>
            <person name="Joublin A."/>
            <person name="Koechler S."/>
            <person name="Lassalle F."/>
            <person name="Marchal M."/>
            <person name="Medigue C."/>
            <person name="Muller D."/>
            <person name="Nesme X."/>
            <person name="Plewniak F."/>
            <person name="Proux C."/>
            <person name="Ramirez-Bahena M.H."/>
            <person name="Schenowitz C."/>
            <person name="Sismeiro O."/>
            <person name="Vallenet D."/>
            <person name="Santini J.M."/>
            <person name="Bertin P.N."/>
        </authorList>
    </citation>
    <scope>NUCLEOTIDE SEQUENCE [LARGE SCALE GENOMIC DNA]</scope>
    <source>
        <strain evidence="1 2">NT-26</strain>
    </source>
</reference>
<dbReference type="AlphaFoldDB" id="L0NJS8"/>
<evidence type="ECO:0000313" key="2">
    <source>
        <dbReference type="Proteomes" id="UP000010792"/>
    </source>
</evidence>
<proteinExistence type="predicted"/>
<keyword evidence="2" id="KW-1185">Reference proteome</keyword>